<organism evidence="3 4">
    <name type="scientific">Larkinella knui</name>
    <dbReference type="NCBI Taxonomy" id="2025310"/>
    <lineage>
        <taxon>Bacteria</taxon>
        <taxon>Pseudomonadati</taxon>
        <taxon>Bacteroidota</taxon>
        <taxon>Cytophagia</taxon>
        <taxon>Cytophagales</taxon>
        <taxon>Spirosomataceae</taxon>
        <taxon>Larkinella</taxon>
    </lineage>
</organism>
<dbReference type="Proteomes" id="UP000274271">
    <property type="component" value="Unassembled WGS sequence"/>
</dbReference>
<accession>A0A3P1CII6</accession>
<feature type="transmembrane region" description="Helical" evidence="2">
    <location>
        <begin position="62"/>
        <end position="80"/>
    </location>
</feature>
<dbReference type="EMBL" id="RQJP01000004">
    <property type="protein sequence ID" value="RRB12714.1"/>
    <property type="molecule type" value="Genomic_DNA"/>
</dbReference>
<feature type="transmembrane region" description="Helical" evidence="2">
    <location>
        <begin position="130"/>
        <end position="151"/>
    </location>
</feature>
<keyword evidence="2" id="KW-0812">Transmembrane</keyword>
<dbReference type="CDD" id="cd13128">
    <property type="entry name" value="MATE_Wzx_like"/>
    <property type="match status" value="1"/>
</dbReference>
<feature type="transmembrane region" description="Helical" evidence="2">
    <location>
        <begin position="303"/>
        <end position="320"/>
    </location>
</feature>
<protein>
    <submittedName>
        <fullName evidence="3">Flippase</fullName>
    </submittedName>
</protein>
<keyword evidence="2" id="KW-0472">Membrane</keyword>
<keyword evidence="4" id="KW-1185">Reference proteome</keyword>
<feature type="transmembrane region" description="Helical" evidence="2">
    <location>
        <begin position="340"/>
        <end position="365"/>
    </location>
</feature>
<reference evidence="3 4" key="1">
    <citation type="submission" date="2018-11" db="EMBL/GenBank/DDBJ databases">
        <authorList>
            <person name="Zhou Z."/>
            <person name="Wang G."/>
        </authorList>
    </citation>
    <scope>NUCLEOTIDE SEQUENCE [LARGE SCALE GENOMIC DNA]</scope>
    <source>
        <strain evidence="3 4">KCTC42998</strain>
    </source>
</reference>
<sequence>MEGKTQNGGCGQADGRSTAHRHSSSDRFLINQRLMIKTSSQKLSTTARKAFANAGWVFFDRIFRMATALLVGVWSARYLGPSQFGLLNFANVFPTVLTSLAGLGLANILVTEIVRKGDYSENQLLGTGFILRLIAGTVSLFIITVLVHVLYRDQPVLQAMILFTSSVLVCQSVDVIDLHFQSRVKSRLSVTAKSIAFVLSTLLRVYFLANHFSLLAFSSVVFVESALSALILILIYNREEDQHIRQWRFNGALAIRLLTMAWPIMVADFFIFLYMRSDQYMLKELANDLELGKFSAALRLSEVWYFIATAITSSFYPTLVNLKTQNEASFQRAFRKLLSLLAFISILIAVFISFAAPYLVALLYGRQYAGVDRILVIHIWSAVFVFMGVGSSYWFVLHNKQRILLAKTIVGALVNILLNLVLIPAYGAIGTSVATLVAQFISAYFINYFITSARPVFYAQSAAFADVFKPNFIRSLLKQDP</sequence>
<feature type="compositionally biased region" description="Gly residues" evidence="1">
    <location>
        <begin position="1"/>
        <end position="12"/>
    </location>
</feature>
<dbReference type="OrthoDB" id="9770347at2"/>
<dbReference type="AlphaFoldDB" id="A0A3P1CII6"/>
<feature type="region of interest" description="Disordered" evidence="1">
    <location>
        <begin position="1"/>
        <end position="23"/>
    </location>
</feature>
<proteinExistence type="predicted"/>
<feature type="transmembrane region" description="Helical" evidence="2">
    <location>
        <begin position="92"/>
        <end position="110"/>
    </location>
</feature>
<feature type="transmembrane region" description="Helical" evidence="2">
    <location>
        <begin position="429"/>
        <end position="450"/>
    </location>
</feature>
<dbReference type="InterPro" id="IPR052556">
    <property type="entry name" value="PolySynth_Transporter"/>
</dbReference>
<feature type="transmembrane region" description="Helical" evidence="2">
    <location>
        <begin position="377"/>
        <end position="397"/>
    </location>
</feature>
<dbReference type="PANTHER" id="PTHR43424">
    <property type="entry name" value="LOCUS PUTATIVE PROTEIN 1-RELATED"/>
    <property type="match status" value="1"/>
</dbReference>
<feature type="transmembrane region" description="Helical" evidence="2">
    <location>
        <begin position="404"/>
        <end position="423"/>
    </location>
</feature>
<comment type="caution">
    <text evidence="3">The sequence shown here is derived from an EMBL/GenBank/DDBJ whole genome shotgun (WGS) entry which is preliminary data.</text>
</comment>
<feature type="transmembrane region" description="Helical" evidence="2">
    <location>
        <begin position="257"/>
        <end position="275"/>
    </location>
</feature>
<feature type="transmembrane region" description="Helical" evidence="2">
    <location>
        <begin position="215"/>
        <end position="236"/>
    </location>
</feature>
<evidence type="ECO:0000313" key="3">
    <source>
        <dbReference type="EMBL" id="RRB12714.1"/>
    </source>
</evidence>
<name>A0A3P1CII6_9BACT</name>
<keyword evidence="2" id="KW-1133">Transmembrane helix</keyword>
<gene>
    <name evidence="3" type="ORF">EHT87_21255</name>
</gene>
<dbReference type="PANTHER" id="PTHR43424:SF1">
    <property type="entry name" value="LOCUS PUTATIVE PROTEIN 1-RELATED"/>
    <property type="match status" value="1"/>
</dbReference>
<evidence type="ECO:0000256" key="1">
    <source>
        <dbReference type="SAM" id="MobiDB-lite"/>
    </source>
</evidence>
<evidence type="ECO:0000313" key="4">
    <source>
        <dbReference type="Proteomes" id="UP000274271"/>
    </source>
</evidence>
<dbReference type="Pfam" id="PF13440">
    <property type="entry name" value="Polysacc_synt_3"/>
    <property type="match status" value="1"/>
</dbReference>
<evidence type="ECO:0000256" key="2">
    <source>
        <dbReference type="SAM" id="Phobius"/>
    </source>
</evidence>